<proteinExistence type="predicted"/>
<dbReference type="EMBL" id="LCCW01000024">
    <property type="protein sequence ID" value="KKS41638.1"/>
    <property type="molecule type" value="Genomic_DNA"/>
</dbReference>
<comment type="caution">
    <text evidence="1">The sequence shown here is derived from an EMBL/GenBank/DDBJ whole genome shotgun (WGS) entry which is preliminary data.</text>
</comment>
<gene>
    <name evidence="1" type="ORF">UV02_C0024G0010</name>
</gene>
<reference evidence="1 2" key="1">
    <citation type="journal article" date="2015" name="Nature">
        <title>rRNA introns, odd ribosomes, and small enigmatic genomes across a large radiation of phyla.</title>
        <authorList>
            <person name="Brown C.T."/>
            <person name="Hug L.A."/>
            <person name="Thomas B.C."/>
            <person name="Sharon I."/>
            <person name="Castelle C.J."/>
            <person name="Singh A."/>
            <person name="Wilkins M.J."/>
            <person name="Williams K.H."/>
            <person name="Banfield J.F."/>
        </authorList>
    </citation>
    <scope>NUCLEOTIDE SEQUENCE [LARGE SCALE GENOMIC DNA]</scope>
</reference>
<sequence>MEYYQNIITAKSFQILQALKRQYDFILIGGWAVFLYTRTLKSKDIDIIVDYPALEKLRADFGLGKNERLKKYEISREEIDVDIYLPHYSKLGLPLENIPNYCQAVDGFKVPKQEVLLILKQVAYADRRGSAKGVKDKIDIISLLTTADFDFEFYKDILDQYNLKIFAPALKDLVRSVTQVPELGLNQYQYAKLKKTVLASIK</sequence>
<evidence type="ECO:0000313" key="1">
    <source>
        <dbReference type="EMBL" id="KKS41638.1"/>
    </source>
</evidence>
<organism evidence="1 2">
    <name type="scientific">Candidatus Kuenenbacteria bacterium GW2011_GWA2_42_15</name>
    <dbReference type="NCBI Taxonomy" id="1618677"/>
    <lineage>
        <taxon>Bacteria</taxon>
        <taxon>Candidatus Kueneniibacteriota</taxon>
    </lineage>
</organism>
<dbReference type="Proteomes" id="UP000034516">
    <property type="component" value="Unassembled WGS sequence"/>
</dbReference>
<name>A0A0G1BW41_9BACT</name>
<accession>A0A0G1BW41</accession>
<dbReference type="AlphaFoldDB" id="A0A0G1BW41"/>
<protein>
    <submittedName>
        <fullName evidence="1">Uncharacterized protein</fullName>
    </submittedName>
</protein>
<evidence type="ECO:0000313" key="2">
    <source>
        <dbReference type="Proteomes" id="UP000034516"/>
    </source>
</evidence>
<dbReference type="Gene3D" id="3.30.460.40">
    <property type="match status" value="1"/>
</dbReference>